<evidence type="ECO:0000256" key="5">
    <source>
        <dbReference type="ARBA" id="ARBA00022842"/>
    </source>
</evidence>
<keyword evidence="1 6" id="KW-1277">Toxin-antitoxin system</keyword>
<keyword evidence="4 6" id="KW-0378">Hydrolase</keyword>
<feature type="binding site" evidence="6">
    <location>
        <position position="5"/>
    </location>
    <ligand>
        <name>Mg(2+)</name>
        <dbReference type="ChEBI" id="CHEBI:18420"/>
    </ligand>
</feature>
<proteinExistence type="inferred from homology"/>
<evidence type="ECO:0000259" key="7">
    <source>
        <dbReference type="Pfam" id="PF01850"/>
    </source>
</evidence>
<comment type="cofactor">
    <cofactor evidence="6">
        <name>Mg(2+)</name>
        <dbReference type="ChEBI" id="CHEBI:18420"/>
    </cofactor>
</comment>
<keyword evidence="5 6" id="KW-0460">Magnesium</keyword>
<dbReference type="InterPro" id="IPR022907">
    <property type="entry name" value="VapC_family"/>
</dbReference>
<name>A0A895YG45_9ACTN</name>
<keyword evidence="6" id="KW-0800">Toxin</keyword>
<protein>
    <recommendedName>
        <fullName evidence="6">Ribonuclease VapC</fullName>
        <shortName evidence="6">RNase VapC</shortName>
        <ecNumber evidence="6">3.1.-.-</ecNumber>
    </recommendedName>
    <alternativeName>
        <fullName evidence="6">Toxin VapC</fullName>
    </alternativeName>
</protein>
<organism evidence="8 9">
    <name type="scientific">Natronosporangium hydrolyticum</name>
    <dbReference type="NCBI Taxonomy" id="2811111"/>
    <lineage>
        <taxon>Bacteria</taxon>
        <taxon>Bacillati</taxon>
        <taxon>Actinomycetota</taxon>
        <taxon>Actinomycetes</taxon>
        <taxon>Micromonosporales</taxon>
        <taxon>Micromonosporaceae</taxon>
        <taxon>Natronosporangium</taxon>
    </lineage>
</organism>
<dbReference type="HAMAP" id="MF_00265">
    <property type="entry name" value="VapC_Nob1"/>
    <property type="match status" value="1"/>
</dbReference>
<evidence type="ECO:0000256" key="1">
    <source>
        <dbReference type="ARBA" id="ARBA00022649"/>
    </source>
</evidence>
<dbReference type="KEGG" id="nhy:JQS43_11475"/>
<keyword evidence="3 6" id="KW-0479">Metal-binding</keyword>
<dbReference type="SUPFAM" id="SSF88723">
    <property type="entry name" value="PIN domain-like"/>
    <property type="match status" value="1"/>
</dbReference>
<dbReference type="GO" id="GO:0000287">
    <property type="term" value="F:magnesium ion binding"/>
    <property type="evidence" value="ECO:0007669"/>
    <property type="project" value="UniProtKB-UniRule"/>
</dbReference>
<dbReference type="GO" id="GO:0016787">
    <property type="term" value="F:hydrolase activity"/>
    <property type="evidence" value="ECO:0007669"/>
    <property type="project" value="UniProtKB-KW"/>
</dbReference>
<dbReference type="GO" id="GO:0004540">
    <property type="term" value="F:RNA nuclease activity"/>
    <property type="evidence" value="ECO:0007669"/>
    <property type="project" value="InterPro"/>
</dbReference>
<feature type="binding site" evidence="6">
    <location>
        <position position="96"/>
    </location>
    <ligand>
        <name>Mg(2+)</name>
        <dbReference type="ChEBI" id="CHEBI:18420"/>
    </ligand>
</feature>
<comment type="similarity">
    <text evidence="6">Belongs to the PINc/VapC protein family.</text>
</comment>
<evidence type="ECO:0000313" key="8">
    <source>
        <dbReference type="EMBL" id="QSB16844.1"/>
    </source>
</evidence>
<evidence type="ECO:0000256" key="3">
    <source>
        <dbReference type="ARBA" id="ARBA00022723"/>
    </source>
</evidence>
<feature type="domain" description="PIN" evidence="7">
    <location>
        <begin position="2"/>
        <end position="126"/>
    </location>
</feature>
<reference evidence="8" key="1">
    <citation type="submission" date="2021-02" db="EMBL/GenBank/DDBJ databases">
        <title>Natrosporangium hydrolyticum gen. nov., sp. nov, a haloalkaliphilic actinobacterium from a soda solonchak soil.</title>
        <authorList>
            <person name="Sorokin D.Y."/>
            <person name="Khijniak T.V."/>
            <person name="Zakharycheva A.P."/>
            <person name="Boueva O.V."/>
            <person name="Ariskina E.V."/>
            <person name="Hahnke R.L."/>
            <person name="Bunk B."/>
            <person name="Sproer C."/>
            <person name="Schumann P."/>
            <person name="Evtushenko L.I."/>
            <person name="Kublanov I.V."/>
        </authorList>
    </citation>
    <scope>NUCLEOTIDE SEQUENCE</scope>
    <source>
        <strain evidence="8">DSM 106523</strain>
    </source>
</reference>
<gene>
    <name evidence="6" type="primary">vapC</name>
    <name evidence="8" type="ORF">JQS43_11475</name>
</gene>
<dbReference type="InterPro" id="IPR002716">
    <property type="entry name" value="PIN_dom"/>
</dbReference>
<dbReference type="Gene3D" id="3.40.50.1010">
    <property type="entry name" value="5'-nuclease"/>
    <property type="match status" value="1"/>
</dbReference>
<dbReference type="Proteomes" id="UP000662857">
    <property type="component" value="Chromosome"/>
</dbReference>
<evidence type="ECO:0000256" key="4">
    <source>
        <dbReference type="ARBA" id="ARBA00022801"/>
    </source>
</evidence>
<dbReference type="RefSeq" id="WP_239679079.1">
    <property type="nucleotide sequence ID" value="NZ_CP070499.1"/>
</dbReference>
<dbReference type="EC" id="3.1.-.-" evidence="6"/>
<evidence type="ECO:0000313" key="9">
    <source>
        <dbReference type="Proteomes" id="UP000662857"/>
    </source>
</evidence>
<dbReference type="GO" id="GO:0090729">
    <property type="term" value="F:toxin activity"/>
    <property type="evidence" value="ECO:0007669"/>
    <property type="project" value="UniProtKB-KW"/>
</dbReference>
<accession>A0A895YG45</accession>
<evidence type="ECO:0000256" key="2">
    <source>
        <dbReference type="ARBA" id="ARBA00022722"/>
    </source>
</evidence>
<keyword evidence="9" id="KW-1185">Reference proteome</keyword>
<dbReference type="AlphaFoldDB" id="A0A895YG45"/>
<dbReference type="EMBL" id="CP070499">
    <property type="protein sequence ID" value="QSB16844.1"/>
    <property type="molecule type" value="Genomic_DNA"/>
</dbReference>
<dbReference type="CDD" id="cd09874">
    <property type="entry name" value="PIN_MT3492-like"/>
    <property type="match status" value="1"/>
</dbReference>
<keyword evidence="2 6" id="KW-0540">Nuclease</keyword>
<evidence type="ECO:0000256" key="6">
    <source>
        <dbReference type="HAMAP-Rule" id="MF_00265"/>
    </source>
</evidence>
<sequence length="138" mass="15247">MIYLDSAAAVKLIHAEAHSAALRRYLDERPELDWVSSALLEVETFRALARATPPAEMPIVINDFHTLLDFVDRIEIDAGIRIFAQTVNPPTVRSLDAIHLATGLRLHDQARLTVFVTYDKRLADAAAAAGLTVEMPTD</sequence>
<dbReference type="InterPro" id="IPR029060">
    <property type="entry name" value="PIN-like_dom_sf"/>
</dbReference>
<dbReference type="Pfam" id="PF01850">
    <property type="entry name" value="PIN"/>
    <property type="match status" value="1"/>
</dbReference>
<comment type="function">
    <text evidence="6">Toxic component of a toxin-antitoxin (TA) system. An RNase.</text>
</comment>